<sequence length="293" mass="32284">MTPRLSTRNVRFPEFVPTRCLSGYGPIPAGTLEVVHVSYWRILAVSVVAEFFGKPNQAWSMCKENTAYEQSGMSNRLLIQGILAKLAFISNRRRESATFTHEKLMRTLITCLAIMTLTTSAHADIFGISTGQSLNDLSPQDVDEGIPRAGIARRYKITPPKPNPYFVHYEVYASSGAGVCAIYALSANRPEAELSKAQGEFNELKTVLDAKYGEGNARMGLVLFMDQATKIFGVHTVSYGASWFGDIKKIEKNLAHLSLVSVQNPVGVGVVYEFDNFHKCANSHDVPITDEGL</sequence>
<gene>
    <name evidence="1" type="ORF">J2T09_004897</name>
</gene>
<organism evidence="1 2">
    <name type="scientific">Neorhizobium huautlense</name>
    <dbReference type="NCBI Taxonomy" id="67774"/>
    <lineage>
        <taxon>Bacteria</taxon>
        <taxon>Pseudomonadati</taxon>
        <taxon>Pseudomonadota</taxon>
        <taxon>Alphaproteobacteria</taxon>
        <taxon>Hyphomicrobiales</taxon>
        <taxon>Rhizobiaceae</taxon>
        <taxon>Rhizobium/Agrobacterium group</taxon>
        <taxon>Neorhizobium</taxon>
    </lineage>
</organism>
<name>A0ABT9Q064_9HYPH</name>
<evidence type="ECO:0000313" key="1">
    <source>
        <dbReference type="EMBL" id="MDP9840117.1"/>
    </source>
</evidence>
<dbReference type="EMBL" id="JAUSRF010000022">
    <property type="protein sequence ID" value="MDP9840117.1"/>
    <property type="molecule type" value="Genomic_DNA"/>
</dbReference>
<reference evidence="1 2" key="1">
    <citation type="submission" date="2023-07" db="EMBL/GenBank/DDBJ databases">
        <title>Sorghum-associated microbial communities from plants grown in Nebraska, USA.</title>
        <authorList>
            <person name="Schachtman D."/>
        </authorList>
    </citation>
    <scope>NUCLEOTIDE SEQUENCE [LARGE SCALE GENOMIC DNA]</scope>
    <source>
        <strain evidence="1 2">DS1307</strain>
    </source>
</reference>
<keyword evidence="2" id="KW-1185">Reference proteome</keyword>
<dbReference type="Proteomes" id="UP001241472">
    <property type="component" value="Unassembled WGS sequence"/>
</dbReference>
<evidence type="ECO:0000313" key="2">
    <source>
        <dbReference type="Proteomes" id="UP001241472"/>
    </source>
</evidence>
<dbReference type="RefSeq" id="WP_306839408.1">
    <property type="nucleotide sequence ID" value="NZ_JAUSRF010000022.1"/>
</dbReference>
<proteinExistence type="predicted"/>
<accession>A0ABT9Q064</accession>
<protein>
    <submittedName>
        <fullName evidence="1">Uncharacterized protein</fullName>
    </submittedName>
</protein>
<comment type="caution">
    <text evidence="1">The sequence shown here is derived from an EMBL/GenBank/DDBJ whole genome shotgun (WGS) entry which is preliminary data.</text>
</comment>